<evidence type="ECO:0000256" key="1">
    <source>
        <dbReference type="ARBA" id="ARBA00007277"/>
    </source>
</evidence>
<dbReference type="InterPro" id="IPR030395">
    <property type="entry name" value="GP_PDE_dom"/>
</dbReference>
<dbReference type="EC" id="3.1.4.46" evidence="2"/>
<dbReference type="Proteomes" id="UP000241764">
    <property type="component" value="Unassembled WGS sequence"/>
</dbReference>
<keyword evidence="10" id="KW-1185">Reference proteome</keyword>
<evidence type="ECO:0000313" key="9">
    <source>
        <dbReference type="EMBL" id="PSH65837.1"/>
    </source>
</evidence>
<dbReference type="AlphaFoldDB" id="A0A2P7BH94"/>
<dbReference type="OrthoDB" id="9795622at2"/>
<keyword evidence="4" id="KW-0319">Glycerol metabolism</keyword>
<dbReference type="GO" id="GO:0008889">
    <property type="term" value="F:glycerophosphodiester phosphodiesterase activity"/>
    <property type="evidence" value="ECO:0007669"/>
    <property type="project" value="UniProtKB-EC"/>
</dbReference>
<evidence type="ECO:0000256" key="5">
    <source>
        <dbReference type="ARBA" id="ARBA00022801"/>
    </source>
</evidence>
<comment type="caution">
    <text evidence="9">The sequence shown here is derived from an EMBL/GenBank/DDBJ whole genome shotgun (WGS) entry which is preliminary data.</text>
</comment>
<accession>A0A2P7BH94</accession>
<evidence type="ECO:0000256" key="4">
    <source>
        <dbReference type="ARBA" id="ARBA00022798"/>
    </source>
</evidence>
<protein>
    <recommendedName>
        <fullName evidence="2">glycerophosphodiester phosphodiesterase</fullName>
        <ecNumber evidence="2">3.1.4.46</ecNumber>
    </recommendedName>
</protein>
<evidence type="ECO:0000256" key="3">
    <source>
        <dbReference type="ARBA" id="ARBA00022729"/>
    </source>
</evidence>
<feature type="region of interest" description="Disordered" evidence="7">
    <location>
        <begin position="1"/>
        <end position="27"/>
    </location>
</feature>
<keyword evidence="3" id="KW-0732">Signal</keyword>
<keyword evidence="5" id="KW-0378">Hydrolase</keyword>
<dbReference type="EMBL" id="PGGM01000002">
    <property type="protein sequence ID" value="PSH65837.1"/>
    <property type="molecule type" value="Genomic_DNA"/>
</dbReference>
<dbReference type="GO" id="GO:0006071">
    <property type="term" value="P:glycerol metabolic process"/>
    <property type="evidence" value="ECO:0007669"/>
    <property type="project" value="UniProtKB-KW"/>
</dbReference>
<feature type="domain" description="GP-PDE" evidence="8">
    <location>
        <begin position="113"/>
        <end position="400"/>
    </location>
</feature>
<name>A0A2P7BH94_9HYPH</name>
<dbReference type="SUPFAM" id="SSF51695">
    <property type="entry name" value="PLC-like phosphodiesterases"/>
    <property type="match status" value="1"/>
</dbReference>
<dbReference type="GO" id="GO:0006629">
    <property type="term" value="P:lipid metabolic process"/>
    <property type="evidence" value="ECO:0007669"/>
    <property type="project" value="InterPro"/>
</dbReference>
<gene>
    <name evidence="9" type="ORF">CU103_04265</name>
</gene>
<evidence type="ECO:0000313" key="10">
    <source>
        <dbReference type="Proteomes" id="UP000241764"/>
    </source>
</evidence>
<evidence type="ECO:0000256" key="2">
    <source>
        <dbReference type="ARBA" id="ARBA00012247"/>
    </source>
</evidence>
<organism evidence="9 10">
    <name type="scientific">Phyllobacterium sophorae</name>
    <dbReference type="NCBI Taxonomy" id="1520277"/>
    <lineage>
        <taxon>Bacteria</taxon>
        <taxon>Pseudomonadati</taxon>
        <taxon>Pseudomonadota</taxon>
        <taxon>Alphaproteobacteria</taxon>
        <taxon>Hyphomicrobiales</taxon>
        <taxon>Phyllobacteriaceae</taxon>
        <taxon>Phyllobacterium</taxon>
    </lineage>
</organism>
<dbReference type="PROSITE" id="PS51704">
    <property type="entry name" value="GP_PDE"/>
    <property type="match status" value="1"/>
</dbReference>
<sequence length="406" mass="43637">MITACNGSDPAAPKNDGSDSTFSGKNELPKVTVLPPAVAPSNETVVLPPQATTAPKDLGPIVWPLPLPEAQSAATPQAVQVGVRPYFLVDDMSEGELKTKLKSCADGPFKRTDFAIAHRGAPLQFPEHTKEGYLAAIRMGAGILECDVTFTKDKQLVCRHAQCDLNDTTNIQATALKGKCTGGRCCTSDITLAEFKTLRGMMEAPTKDWRTDLYANRSGTLMSHAESIALFDAAGVKMTPELKNMDRSIAGYSLDDYRQQVVDEYKAAKIDPSSVSIQSFNLPDILYWIKNEPEFGKGASYLIKFLPDPTSLAGLYAQGVRTISSSLDGLAPLVGEKYVPTAAALAAKKAGFELVGYTMERDGMPGNTGDMTYGRMDVLAKEVGVKGVFSDWVGTTSYYASCMGLK</sequence>
<reference evidence="10" key="1">
    <citation type="submission" date="2017-11" db="EMBL/GenBank/DDBJ databases">
        <authorList>
            <person name="Kuznetsova I."/>
            <person name="Sazanova A."/>
            <person name="Chirak E."/>
            <person name="Safronova V."/>
            <person name="Willems A."/>
        </authorList>
    </citation>
    <scope>NUCLEOTIDE SEQUENCE [LARGE SCALE GENOMIC DNA]</scope>
    <source>
        <strain evidence="10">CCBAU 03422</strain>
    </source>
</reference>
<dbReference type="Pfam" id="PF03009">
    <property type="entry name" value="GDPD"/>
    <property type="match status" value="1"/>
</dbReference>
<proteinExistence type="inferred from homology"/>
<evidence type="ECO:0000259" key="8">
    <source>
        <dbReference type="PROSITE" id="PS51704"/>
    </source>
</evidence>
<comment type="catalytic activity">
    <reaction evidence="6">
        <text>a sn-glycero-3-phosphodiester + H2O = an alcohol + sn-glycerol 3-phosphate + H(+)</text>
        <dbReference type="Rhea" id="RHEA:12969"/>
        <dbReference type="ChEBI" id="CHEBI:15377"/>
        <dbReference type="ChEBI" id="CHEBI:15378"/>
        <dbReference type="ChEBI" id="CHEBI:30879"/>
        <dbReference type="ChEBI" id="CHEBI:57597"/>
        <dbReference type="ChEBI" id="CHEBI:83408"/>
        <dbReference type="EC" id="3.1.4.46"/>
    </reaction>
</comment>
<dbReference type="Gene3D" id="3.20.20.190">
    <property type="entry name" value="Phosphatidylinositol (PI) phosphodiesterase"/>
    <property type="match status" value="1"/>
</dbReference>
<dbReference type="PANTHER" id="PTHR43620:SF7">
    <property type="entry name" value="GLYCEROPHOSPHODIESTER PHOSPHODIESTERASE GDPD5-RELATED"/>
    <property type="match status" value="1"/>
</dbReference>
<comment type="similarity">
    <text evidence="1">Belongs to the glycerophosphoryl diester phosphodiesterase family.</text>
</comment>
<dbReference type="InterPro" id="IPR017946">
    <property type="entry name" value="PLC-like_Pdiesterase_TIM-brl"/>
</dbReference>
<dbReference type="PANTHER" id="PTHR43620">
    <property type="entry name" value="GLYCEROPHOSPHORYL DIESTER PHOSPHODIESTERASE"/>
    <property type="match status" value="1"/>
</dbReference>
<evidence type="ECO:0000256" key="6">
    <source>
        <dbReference type="ARBA" id="ARBA00047512"/>
    </source>
</evidence>
<evidence type="ECO:0000256" key="7">
    <source>
        <dbReference type="SAM" id="MobiDB-lite"/>
    </source>
</evidence>